<dbReference type="Gene3D" id="1.10.287.110">
    <property type="entry name" value="DnaJ domain"/>
    <property type="match status" value="1"/>
</dbReference>
<evidence type="ECO:0000313" key="2">
    <source>
        <dbReference type="EMBL" id="PZX92095.1"/>
    </source>
</evidence>
<dbReference type="InterPro" id="IPR001623">
    <property type="entry name" value="DnaJ_domain"/>
</dbReference>
<dbReference type="InterPro" id="IPR025309">
    <property type="entry name" value="KTSC_dom"/>
</dbReference>
<dbReference type="OrthoDB" id="665715at2"/>
<organism evidence="2 3">
    <name type="scientific">Flavobacterium aquariorum</name>
    <dbReference type="NCBI Taxonomy" id="2217670"/>
    <lineage>
        <taxon>Bacteria</taxon>
        <taxon>Pseudomonadati</taxon>
        <taxon>Bacteroidota</taxon>
        <taxon>Flavobacteriia</taxon>
        <taxon>Flavobacteriales</taxon>
        <taxon>Flavobacteriaceae</taxon>
        <taxon>Flavobacterium</taxon>
    </lineage>
</organism>
<protein>
    <submittedName>
        <fullName evidence="2">Molecular chaperone DnaJ</fullName>
    </submittedName>
</protein>
<dbReference type="PRINTS" id="PR00625">
    <property type="entry name" value="JDOMAIN"/>
</dbReference>
<dbReference type="AlphaFoldDB" id="A0A2W7UFG7"/>
<dbReference type="Pfam" id="PF13619">
    <property type="entry name" value="KTSC"/>
    <property type="match status" value="1"/>
</dbReference>
<reference evidence="2 3" key="1">
    <citation type="submission" date="2018-06" db="EMBL/GenBank/DDBJ databases">
        <title>Flavobacterium sp IMCC34762, genome.</title>
        <authorList>
            <person name="Joung Y."/>
            <person name="Cho J."/>
            <person name="Song J."/>
        </authorList>
    </citation>
    <scope>NUCLEOTIDE SEQUENCE [LARGE SCALE GENOMIC DNA]</scope>
    <source>
        <strain evidence="2 3">IMCC34762</strain>
    </source>
</reference>
<name>A0A2W7UFG7_9FLAO</name>
<dbReference type="RefSeq" id="WP_111411393.1">
    <property type="nucleotide sequence ID" value="NZ_QKXH01000013.1"/>
</dbReference>
<dbReference type="CDD" id="cd06257">
    <property type="entry name" value="DnaJ"/>
    <property type="match status" value="1"/>
</dbReference>
<dbReference type="SUPFAM" id="SSF46565">
    <property type="entry name" value="Chaperone J-domain"/>
    <property type="match status" value="1"/>
</dbReference>
<dbReference type="PROSITE" id="PS50076">
    <property type="entry name" value="DNAJ_2"/>
    <property type="match status" value="1"/>
</dbReference>
<keyword evidence="3" id="KW-1185">Reference proteome</keyword>
<feature type="domain" description="J" evidence="1">
    <location>
        <begin position="6"/>
        <end position="78"/>
    </location>
</feature>
<gene>
    <name evidence="2" type="ORF">DOS84_17500</name>
</gene>
<proteinExistence type="predicted"/>
<dbReference type="Proteomes" id="UP000249177">
    <property type="component" value="Unassembled WGS sequence"/>
</dbReference>
<dbReference type="InterPro" id="IPR036869">
    <property type="entry name" value="J_dom_sf"/>
</dbReference>
<comment type="caution">
    <text evidence="2">The sequence shown here is derived from an EMBL/GenBank/DDBJ whole genome shotgun (WGS) entry which is preliminary data.</text>
</comment>
<sequence length="146" mass="16907">MKKIVEYRKLLNVEKTVALKELKTIYRNAMKDAHPDKFQGDEAGLKEAEENSKKIIEAYHFLVSINAETIKQLLPEYTETISTSTITDYKFVEGRLIINFSNGSVYEYISVPKATYVKMVNADSPTRFAKRHILNAFPWRKTINQE</sequence>
<evidence type="ECO:0000313" key="3">
    <source>
        <dbReference type="Proteomes" id="UP000249177"/>
    </source>
</evidence>
<accession>A0A2W7UFG7</accession>
<dbReference type="Pfam" id="PF00226">
    <property type="entry name" value="DnaJ"/>
    <property type="match status" value="1"/>
</dbReference>
<dbReference type="EMBL" id="QKXH01000013">
    <property type="protein sequence ID" value="PZX92095.1"/>
    <property type="molecule type" value="Genomic_DNA"/>
</dbReference>
<evidence type="ECO:0000259" key="1">
    <source>
        <dbReference type="PROSITE" id="PS50076"/>
    </source>
</evidence>
<dbReference type="SMART" id="SM00271">
    <property type="entry name" value="DnaJ"/>
    <property type="match status" value="1"/>
</dbReference>